<feature type="chain" id="PRO_5042890864" evidence="1">
    <location>
        <begin position="19"/>
        <end position="89"/>
    </location>
</feature>
<reference evidence="2" key="2">
    <citation type="submission" date="2023-05" db="EMBL/GenBank/DDBJ databases">
        <authorList>
            <consortium name="Lawrence Berkeley National Laboratory"/>
            <person name="Steindorff A."/>
            <person name="Hensen N."/>
            <person name="Bonometti L."/>
            <person name="Westerberg I."/>
            <person name="Brannstrom I.O."/>
            <person name="Guillou S."/>
            <person name="Cros-Aarteil S."/>
            <person name="Calhoun S."/>
            <person name="Haridas S."/>
            <person name="Kuo A."/>
            <person name="Mondo S."/>
            <person name="Pangilinan J."/>
            <person name="Riley R."/>
            <person name="Labutti K."/>
            <person name="Andreopoulos B."/>
            <person name="Lipzen A."/>
            <person name="Chen C."/>
            <person name="Yanf M."/>
            <person name="Daum C."/>
            <person name="Ng V."/>
            <person name="Clum A."/>
            <person name="Ohm R."/>
            <person name="Martin F."/>
            <person name="Silar P."/>
            <person name="Natvig D."/>
            <person name="Lalanne C."/>
            <person name="Gautier V."/>
            <person name="Ament-Velasquez S.L."/>
            <person name="Kruys A."/>
            <person name="Hutchinson M.I."/>
            <person name="Powell A.J."/>
            <person name="Barry K."/>
            <person name="Miller A.N."/>
            <person name="Grigoriev I.V."/>
            <person name="Debuchy R."/>
            <person name="Gladieux P."/>
            <person name="Thoren M.H."/>
            <person name="Johannesson H."/>
        </authorList>
    </citation>
    <scope>NUCLEOTIDE SEQUENCE</scope>
    <source>
        <strain evidence="2">CBS 538.74</strain>
    </source>
</reference>
<name>A0AAN6ZXC9_9PEZI</name>
<evidence type="ECO:0000313" key="3">
    <source>
        <dbReference type="Proteomes" id="UP001302745"/>
    </source>
</evidence>
<dbReference type="AlphaFoldDB" id="A0AAN6ZXC9"/>
<protein>
    <submittedName>
        <fullName evidence="2">Uncharacterized protein</fullName>
    </submittedName>
</protein>
<reference evidence="2" key="1">
    <citation type="journal article" date="2023" name="Mol. Phylogenet. Evol.">
        <title>Genome-scale phylogeny and comparative genomics of the fungal order Sordariales.</title>
        <authorList>
            <person name="Hensen N."/>
            <person name="Bonometti L."/>
            <person name="Westerberg I."/>
            <person name="Brannstrom I.O."/>
            <person name="Guillou S."/>
            <person name="Cros-Aarteil S."/>
            <person name="Calhoun S."/>
            <person name="Haridas S."/>
            <person name="Kuo A."/>
            <person name="Mondo S."/>
            <person name="Pangilinan J."/>
            <person name="Riley R."/>
            <person name="LaButti K."/>
            <person name="Andreopoulos B."/>
            <person name="Lipzen A."/>
            <person name="Chen C."/>
            <person name="Yan M."/>
            <person name="Daum C."/>
            <person name="Ng V."/>
            <person name="Clum A."/>
            <person name="Steindorff A."/>
            <person name="Ohm R.A."/>
            <person name="Martin F."/>
            <person name="Silar P."/>
            <person name="Natvig D.O."/>
            <person name="Lalanne C."/>
            <person name="Gautier V."/>
            <person name="Ament-Velasquez S.L."/>
            <person name="Kruys A."/>
            <person name="Hutchinson M.I."/>
            <person name="Powell A.J."/>
            <person name="Barry K."/>
            <person name="Miller A.N."/>
            <person name="Grigoriev I.V."/>
            <person name="Debuchy R."/>
            <person name="Gladieux P."/>
            <person name="Hiltunen Thoren M."/>
            <person name="Johannesson H."/>
        </authorList>
    </citation>
    <scope>NUCLEOTIDE SEQUENCE</scope>
    <source>
        <strain evidence="2">CBS 538.74</strain>
    </source>
</reference>
<comment type="caution">
    <text evidence="2">The sequence shown here is derived from an EMBL/GenBank/DDBJ whole genome shotgun (WGS) entry which is preliminary data.</text>
</comment>
<keyword evidence="3" id="KW-1185">Reference proteome</keyword>
<accession>A0AAN6ZXC9</accession>
<dbReference type="Proteomes" id="UP001302745">
    <property type="component" value="Unassembled WGS sequence"/>
</dbReference>
<proteinExistence type="predicted"/>
<dbReference type="EMBL" id="MU856930">
    <property type="protein sequence ID" value="KAK4153773.1"/>
    <property type="molecule type" value="Genomic_DNA"/>
</dbReference>
<evidence type="ECO:0000256" key="1">
    <source>
        <dbReference type="SAM" id="SignalP"/>
    </source>
</evidence>
<keyword evidence="1" id="KW-0732">Signal</keyword>
<gene>
    <name evidence="2" type="ORF">C8A00DRAFT_33458</name>
</gene>
<organism evidence="2 3">
    <name type="scientific">Chaetomidium leptoderma</name>
    <dbReference type="NCBI Taxonomy" id="669021"/>
    <lineage>
        <taxon>Eukaryota</taxon>
        <taxon>Fungi</taxon>
        <taxon>Dikarya</taxon>
        <taxon>Ascomycota</taxon>
        <taxon>Pezizomycotina</taxon>
        <taxon>Sordariomycetes</taxon>
        <taxon>Sordariomycetidae</taxon>
        <taxon>Sordariales</taxon>
        <taxon>Chaetomiaceae</taxon>
        <taxon>Chaetomidium</taxon>
    </lineage>
</organism>
<sequence length="89" mass="8849">MKFTSAAIFAAIFATASAQVTISLPSGVSIPSGVTLPSGVSVVTASATSTAKAKKRYHRRQNLGGGISGISGLSIGLQQTQANAAQQTG</sequence>
<evidence type="ECO:0000313" key="2">
    <source>
        <dbReference type="EMBL" id="KAK4153773.1"/>
    </source>
</evidence>
<feature type="signal peptide" evidence="1">
    <location>
        <begin position="1"/>
        <end position="18"/>
    </location>
</feature>